<evidence type="ECO:0000313" key="3">
    <source>
        <dbReference type="Proteomes" id="UP000018144"/>
    </source>
</evidence>
<feature type="region of interest" description="Disordered" evidence="1">
    <location>
        <begin position="35"/>
        <end position="69"/>
    </location>
</feature>
<evidence type="ECO:0000313" key="2">
    <source>
        <dbReference type="EMBL" id="CCX12604.1"/>
    </source>
</evidence>
<sequence length="125" mass="13338">MYHPKPTTIHATQPVDPAYAGVEITIFYPSTFPPVPTAERGGPPAATWPPPPPGAPGPPVYTNGHPNAYPNNVVYTPTATPTATNPPNTNGSTDGYQFWLGNNYATVRGQYPTAAQMAAYRFPAR</sequence>
<proteinExistence type="predicted"/>
<dbReference type="AlphaFoldDB" id="U4L7K1"/>
<dbReference type="OrthoDB" id="10547073at2759"/>
<evidence type="ECO:0000256" key="1">
    <source>
        <dbReference type="SAM" id="MobiDB-lite"/>
    </source>
</evidence>
<dbReference type="EMBL" id="HF935720">
    <property type="protein sequence ID" value="CCX12604.1"/>
    <property type="molecule type" value="Genomic_DNA"/>
</dbReference>
<name>U4L7K1_PYROM</name>
<dbReference type="Proteomes" id="UP000018144">
    <property type="component" value="Unassembled WGS sequence"/>
</dbReference>
<keyword evidence="3" id="KW-1185">Reference proteome</keyword>
<accession>U4L7K1</accession>
<organism evidence="2 3">
    <name type="scientific">Pyronema omphalodes (strain CBS 100304)</name>
    <name type="common">Pyronema confluens</name>
    <dbReference type="NCBI Taxonomy" id="1076935"/>
    <lineage>
        <taxon>Eukaryota</taxon>
        <taxon>Fungi</taxon>
        <taxon>Dikarya</taxon>
        <taxon>Ascomycota</taxon>
        <taxon>Pezizomycotina</taxon>
        <taxon>Pezizomycetes</taxon>
        <taxon>Pezizales</taxon>
        <taxon>Pyronemataceae</taxon>
        <taxon>Pyronema</taxon>
    </lineage>
</organism>
<gene>
    <name evidence="2" type="ORF">PCON_12198</name>
</gene>
<reference evidence="2 3" key="1">
    <citation type="journal article" date="2013" name="PLoS Genet.">
        <title>The genome and development-dependent transcriptomes of Pyronema confluens: a window into fungal evolution.</title>
        <authorList>
            <person name="Traeger S."/>
            <person name="Altegoer F."/>
            <person name="Freitag M."/>
            <person name="Gabaldon T."/>
            <person name="Kempken F."/>
            <person name="Kumar A."/>
            <person name="Marcet-Houben M."/>
            <person name="Poggeler S."/>
            <person name="Stajich J.E."/>
            <person name="Nowrousian M."/>
        </authorList>
    </citation>
    <scope>NUCLEOTIDE SEQUENCE [LARGE SCALE GENOMIC DNA]</scope>
    <source>
        <strain evidence="3">CBS 100304</strain>
        <tissue evidence="2">Vegetative mycelium</tissue>
    </source>
</reference>
<protein>
    <submittedName>
        <fullName evidence="2">Uncharacterized protein</fullName>
    </submittedName>
</protein>
<feature type="compositionally biased region" description="Pro residues" evidence="1">
    <location>
        <begin position="46"/>
        <end position="59"/>
    </location>
</feature>